<evidence type="ECO:0000259" key="1">
    <source>
        <dbReference type="PROSITE" id="PS51186"/>
    </source>
</evidence>
<dbReference type="Pfam" id="PF00583">
    <property type="entry name" value="Acetyltransf_1"/>
    <property type="match status" value="1"/>
</dbReference>
<dbReference type="AlphaFoldDB" id="A0A072P519"/>
<dbReference type="PANTHER" id="PTHR43233">
    <property type="entry name" value="FAMILY N-ACETYLTRANSFERASE, PUTATIVE (AFU_ORTHOLOGUE AFUA_6G03350)-RELATED"/>
    <property type="match status" value="1"/>
</dbReference>
<dbReference type="GO" id="GO:0016747">
    <property type="term" value="F:acyltransferase activity, transferring groups other than amino-acyl groups"/>
    <property type="evidence" value="ECO:0007669"/>
    <property type="project" value="InterPro"/>
</dbReference>
<name>A0A072P519_9EURO</name>
<dbReference type="Proteomes" id="UP000027920">
    <property type="component" value="Unassembled WGS sequence"/>
</dbReference>
<proteinExistence type="predicted"/>
<dbReference type="HOGENOM" id="CLU_086503_2_0_1"/>
<keyword evidence="3" id="KW-1185">Reference proteome</keyword>
<dbReference type="PROSITE" id="PS51186">
    <property type="entry name" value="GNAT"/>
    <property type="match status" value="1"/>
</dbReference>
<dbReference type="PANTHER" id="PTHR43233:SF1">
    <property type="entry name" value="FAMILY N-ACETYLTRANSFERASE, PUTATIVE (AFU_ORTHOLOGUE AFUA_6G03350)-RELATED"/>
    <property type="match status" value="1"/>
</dbReference>
<dbReference type="SUPFAM" id="SSF55729">
    <property type="entry name" value="Acyl-CoA N-acyltransferases (Nat)"/>
    <property type="match status" value="1"/>
</dbReference>
<dbReference type="InterPro" id="IPR000182">
    <property type="entry name" value="GNAT_dom"/>
</dbReference>
<dbReference type="InterPro" id="IPR016181">
    <property type="entry name" value="Acyl_CoA_acyltransferase"/>
</dbReference>
<sequence>MALPPSTTVPLNTVRTWTRDGFLISTDTSLIPIAALTEAFNSEQMYWAKGLSEHAMREMLSHSLCFGLYSPTPAPPCSQEPTDAGPTKGADSVADTPHEIAEYVRADGQPGRTSSTASPSPSTNLIGFARCITDHVTLVYLTDVFVASEWQGQGLGKWLVSCVQEVVADMPDLRRSLLLSSAAGAAKRFYGQLMGMDELGGSAVCLSAKGPGCTF</sequence>
<dbReference type="InterPro" id="IPR053144">
    <property type="entry name" value="Acetyltransferase_Butenolide"/>
</dbReference>
<feature type="domain" description="N-acetyltransferase" evidence="1">
    <location>
        <begin position="64"/>
        <end position="215"/>
    </location>
</feature>
<dbReference type="OrthoDB" id="10039976at2759"/>
<dbReference type="VEuPathDB" id="FungiDB:A1O9_08858"/>
<evidence type="ECO:0000313" key="3">
    <source>
        <dbReference type="Proteomes" id="UP000027920"/>
    </source>
</evidence>
<dbReference type="EMBL" id="AMGV01000008">
    <property type="protein sequence ID" value="KEF55204.1"/>
    <property type="molecule type" value="Genomic_DNA"/>
</dbReference>
<dbReference type="STRING" id="1182545.A0A072P519"/>
<accession>A0A072P519</accession>
<protein>
    <recommendedName>
        <fullName evidence="1">N-acetyltransferase domain-containing protein</fullName>
    </recommendedName>
</protein>
<gene>
    <name evidence="2" type="ORF">A1O9_08858</name>
</gene>
<dbReference type="Gene3D" id="3.40.630.30">
    <property type="match status" value="1"/>
</dbReference>
<reference evidence="2 3" key="1">
    <citation type="submission" date="2013-03" db="EMBL/GenBank/DDBJ databases">
        <title>The Genome Sequence of Exophiala aquamarina CBS 119918.</title>
        <authorList>
            <consortium name="The Broad Institute Genomics Platform"/>
            <person name="Cuomo C."/>
            <person name="de Hoog S."/>
            <person name="Gorbushina A."/>
            <person name="Walker B."/>
            <person name="Young S.K."/>
            <person name="Zeng Q."/>
            <person name="Gargeya S."/>
            <person name="Fitzgerald M."/>
            <person name="Haas B."/>
            <person name="Abouelleil A."/>
            <person name="Allen A.W."/>
            <person name="Alvarado L."/>
            <person name="Arachchi H.M."/>
            <person name="Berlin A.M."/>
            <person name="Chapman S.B."/>
            <person name="Gainer-Dewar J."/>
            <person name="Goldberg J."/>
            <person name="Griggs A."/>
            <person name="Gujja S."/>
            <person name="Hansen M."/>
            <person name="Howarth C."/>
            <person name="Imamovic A."/>
            <person name="Ireland A."/>
            <person name="Larimer J."/>
            <person name="McCowan C."/>
            <person name="Murphy C."/>
            <person name="Pearson M."/>
            <person name="Poon T.W."/>
            <person name="Priest M."/>
            <person name="Roberts A."/>
            <person name="Saif S."/>
            <person name="Shea T."/>
            <person name="Sisk P."/>
            <person name="Sykes S."/>
            <person name="Wortman J."/>
            <person name="Nusbaum C."/>
            <person name="Birren B."/>
        </authorList>
    </citation>
    <scope>NUCLEOTIDE SEQUENCE [LARGE SCALE GENOMIC DNA]</scope>
    <source>
        <strain evidence="2 3">CBS 119918</strain>
    </source>
</reference>
<organism evidence="2 3">
    <name type="scientific">Exophiala aquamarina CBS 119918</name>
    <dbReference type="NCBI Taxonomy" id="1182545"/>
    <lineage>
        <taxon>Eukaryota</taxon>
        <taxon>Fungi</taxon>
        <taxon>Dikarya</taxon>
        <taxon>Ascomycota</taxon>
        <taxon>Pezizomycotina</taxon>
        <taxon>Eurotiomycetes</taxon>
        <taxon>Chaetothyriomycetidae</taxon>
        <taxon>Chaetothyriales</taxon>
        <taxon>Herpotrichiellaceae</taxon>
        <taxon>Exophiala</taxon>
    </lineage>
</organism>
<dbReference type="CDD" id="cd04301">
    <property type="entry name" value="NAT_SF"/>
    <property type="match status" value="1"/>
</dbReference>
<dbReference type="GeneID" id="25283768"/>
<comment type="caution">
    <text evidence="2">The sequence shown here is derived from an EMBL/GenBank/DDBJ whole genome shotgun (WGS) entry which is preliminary data.</text>
</comment>
<dbReference type="RefSeq" id="XP_013257794.1">
    <property type="nucleotide sequence ID" value="XM_013402340.1"/>
</dbReference>
<evidence type="ECO:0000313" key="2">
    <source>
        <dbReference type="EMBL" id="KEF55204.1"/>
    </source>
</evidence>